<dbReference type="Pfam" id="PF08281">
    <property type="entry name" value="Sigma70_r4_2"/>
    <property type="match status" value="1"/>
</dbReference>
<dbReference type="GO" id="GO:0016987">
    <property type="term" value="F:sigma factor activity"/>
    <property type="evidence" value="ECO:0007669"/>
    <property type="project" value="UniProtKB-KW"/>
</dbReference>
<dbReference type="STRING" id="33036.HMPREF3200_00971"/>
<evidence type="ECO:0000259" key="5">
    <source>
        <dbReference type="Pfam" id="PF08281"/>
    </source>
</evidence>
<dbReference type="EMBL" id="LRPM01000035">
    <property type="protein sequence ID" value="KWZ78046.1"/>
    <property type="molecule type" value="Genomic_DNA"/>
</dbReference>
<keyword evidence="4" id="KW-0804">Transcription</keyword>
<keyword evidence="3" id="KW-0238">DNA-binding</keyword>
<feature type="domain" description="RNA polymerase sigma factor 70 region 4 type 2" evidence="5">
    <location>
        <begin position="127"/>
        <end position="178"/>
    </location>
</feature>
<dbReference type="GO" id="GO:0003677">
    <property type="term" value="F:DNA binding"/>
    <property type="evidence" value="ECO:0007669"/>
    <property type="project" value="UniProtKB-KW"/>
</dbReference>
<dbReference type="Proteomes" id="UP000070383">
    <property type="component" value="Unassembled WGS sequence"/>
</dbReference>
<dbReference type="PANTHER" id="PTHR30385">
    <property type="entry name" value="SIGMA FACTOR F FLAGELLAR"/>
    <property type="match status" value="1"/>
</dbReference>
<organism evidence="6 7">
    <name type="scientific">Anaerococcus tetradius</name>
    <dbReference type="NCBI Taxonomy" id="33036"/>
    <lineage>
        <taxon>Bacteria</taxon>
        <taxon>Bacillati</taxon>
        <taxon>Bacillota</taxon>
        <taxon>Tissierellia</taxon>
        <taxon>Tissierellales</taxon>
        <taxon>Peptoniphilaceae</taxon>
        <taxon>Anaerococcus</taxon>
    </lineage>
</organism>
<keyword evidence="2" id="KW-0731">Sigma factor</keyword>
<dbReference type="PATRIC" id="fig|33036.3.peg.963"/>
<evidence type="ECO:0000256" key="2">
    <source>
        <dbReference type="ARBA" id="ARBA00023082"/>
    </source>
</evidence>
<keyword evidence="1" id="KW-0805">Transcription regulation</keyword>
<dbReference type="InterPro" id="IPR013249">
    <property type="entry name" value="RNA_pol_sigma70_r4_t2"/>
</dbReference>
<evidence type="ECO:0000313" key="6">
    <source>
        <dbReference type="EMBL" id="KWZ78046.1"/>
    </source>
</evidence>
<evidence type="ECO:0000256" key="1">
    <source>
        <dbReference type="ARBA" id="ARBA00023015"/>
    </source>
</evidence>
<evidence type="ECO:0000256" key="4">
    <source>
        <dbReference type="ARBA" id="ARBA00023163"/>
    </source>
</evidence>
<dbReference type="AlphaFoldDB" id="A0A133KES6"/>
<evidence type="ECO:0000256" key="3">
    <source>
        <dbReference type="ARBA" id="ARBA00023125"/>
    </source>
</evidence>
<dbReference type="Gene3D" id="1.20.140.160">
    <property type="match status" value="1"/>
</dbReference>
<dbReference type="InterPro" id="IPR013324">
    <property type="entry name" value="RNA_pol_sigma_r3/r4-like"/>
</dbReference>
<sequence>MIMMSTKESSRKGNIMKITLDNSERIMAAYKPLILKTVKKFSAFEEDEAIDEARMILIDAIGSYEQGRGTFGNYLQNKLRYYFLDKAKEKRPTSIYEKNDKGVEIIDEIPGPSDLEEDLVQKEEEKKIRKSLEKIDKKNSLILKLKYYQDLTNKEIGQKMNLSPKTVANRLSLGIKELRKVYQTI</sequence>
<dbReference type="GO" id="GO:0006352">
    <property type="term" value="P:DNA-templated transcription initiation"/>
    <property type="evidence" value="ECO:0007669"/>
    <property type="project" value="InterPro"/>
</dbReference>
<dbReference type="OrthoDB" id="1707347at2"/>
<dbReference type="InterPro" id="IPR014284">
    <property type="entry name" value="RNA_pol_sigma-70_dom"/>
</dbReference>
<reference evidence="7" key="1">
    <citation type="submission" date="2016-01" db="EMBL/GenBank/DDBJ databases">
        <authorList>
            <person name="Mitreva M."/>
            <person name="Pepin K.H."/>
            <person name="Mihindukulasuriya K.A."/>
            <person name="Fulton R."/>
            <person name="Fronick C."/>
            <person name="O'Laughlin M."/>
            <person name="Miner T."/>
            <person name="Herter B."/>
            <person name="Rosa B.A."/>
            <person name="Cordes M."/>
            <person name="Tomlinson C."/>
            <person name="Wollam A."/>
            <person name="Palsikar V.B."/>
            <person name="Mardis E.R."/>
            <person name="Wilson R.K."/>
        </authorList>
    </citation>
    <scope>NUCLEOTIDE SEQUENCE [LARGE SCALE GENOMIC DNA]</scope>
    <source>
        <strain evidence="7">MJR8151</strain>
    </source>
</reference>
<proteinExistence type="predicted"/>
<protein>
    <submittedName>
        <fullName evidence="6">RNA polymerase sigma factor, sigma-70 family</fullName>
    </submittedName>
</protein>
<comment type="caution">
    <text evidence="6">The sequence shown here is derived from an EMBL/GenBank/DDBJ whole genome shotgun (WGS) entry which is preliminary data.</text>
</comment>
<name>A0A133KES6_9FIRM</name>
<dbReference type="NCBIfam" id="TIGR02937">
    <property type="entry name" value="sigma70-ECF"/>
    <property type="match status" value="1"/>
</dbReference>
<evidence type="ECO:0000313" key="7">
    <source>
        <dbReference type="Proteomes" id="UP000070383"/>
    </source>
</evidence>
<keyword evidence="7" id="KW-1185">Reference proteome</keyword>
<dbReference type="SUPFAM" id="SSF88659">
    <property type="entry name" value="Sigma3 and sigma4 domains of RNA polymerase sigma factors"/>
    <property type="match status" value="1"/>
</dbReference>
<gene>
    <name evidence="6" type="ORF">HMPREF3200_00971</name>
</gene>
<accession>A0A133KES6</accession>